<dbReference type="Proteomes" id="UP000315215">
    <property type="component" value="Chromosome"/>
</dbReference>
<dbReference type="AlphaFoldDB" id="A0A516KG93"/>
<accession>A0A516KG93</accession>
<gene>
    <name evidence="2" type="ORF">FN924_09615</name>
</gene>
<dbReference type="KEGG" id="aqt:FN924_09615"/>
<keyword evidence="1" id="KW-0732">Signal</keyword>
<dbReference type="OrthoDB" id="2973149at2"/>
<keyword evidence="3" id="KW-1185">Reference proteome</keyword>
<reference evidence="2 3" key="1">
    <citation type="submission" date="2019-07" db="EMBL/GenBank/DDBJ databases">
        <authorList>
            <person name="Li J."/>
        </authorList>
    </citation>
    <scope>NUCLEOTIDE SEQUENCE [LARGE SCALE GENOMIC DNA]</scope>
    <source>
        <strain evidence="2 3">TKL69</strain>
    </source>
</reference>
<evidence type="ECO:0000313" key="3">
    <source>
        <dbReference type="Proteomes" id="UP000315215"/>
    </source>
</evidence>
<organism evidence="2 3">
    <name type="scientific">Radiobacillus deserti</name>
    <dbReference type="NCBI Taxonomy" id="2594883"/>
    <lineage>
        <taxon>Bacteria</taxon>
        <taxon>Bacillati</taxon>
        <taxon>Bacillota</taxon>
        <taxon>Bacilli</taxon>
        <taxon>Bacillales</taxon>
        <taxon>Bacillaceae</taxon>
        <taxon>Radiobacillus</taxon>
    </lineage>
</organism>
<proteinExistence type="predicted"/>
<feature type="signal peptide" evidence="1">
    <location>
        <begin position="1"/>
        <end position="17"/>
    </location>
</feature>
<dbReference type="PROSITE" id="PS51257">
    <property type="entry name" value="PROKAR_LIPOPROTEIN"/>
    <property type="match status" value="1"/>
</dbReference>
<dbReference type="RefSeq" id="WP_143893967.1">
    <property type="nucleotide sequence ID" value="NZ_CP041666.1"/>
</dbReference>
<dbReference type="EMBL" id="CP041666">
    <property type="protein sequence ID" value="QDP40415.1"/>
    <property type="molecule type" value="Genomic_DNA"/>
</dbReference>
<name>A0A516KG93_9BACI</name>
<evidence type="ECO:0000313" key="2">
    <source>
        <dbReference type="EMBL" id="QDP40415.1"/>
    </source>
</evidence>
<protein>
    <submittedName>
        <fullName evidence="2">Uncharacterized protein</fullName>
    </submittedName>
</protein>
<feature type="chain" id="PRO_5039257811" evidence="1">
    <location>
        <begin position="18"/>
        <end position="175"/>
    </location>
</feature>
<evidence type="ECO:0000256" key="1">
    <source>
        <dbReference type="SAM" id="SignalP"/>
    </source>
</evidence>
<sequence length="175" mass="18865">MKKFLLALGLISALVIAGCQSDDGKDKEEKASEENASDSDVKLVLLDEQANFTSTFSQFQQPINAYQATIGDEEVTPEDRAAAADEALVAAKNAQTELDNYKPSADLPDDVKDSYTKALTMLKDYYSEVASAIEANADAADFTSAQAKWDEYQSAIGTLYENSDLLAPNMADALS</sequence>